<keyword evidence="5 8" id="KW-0812">Transmembrane</keyword>
<evidence type="ECO:0000256" key="1">
    <source>
        <dbReference type="ARBA" id="ARBA00003475"/>
    </source>
</evidence>
<name>A0A7W4I659_GLUDI</name>
<comment type="function">
    <text evidence="1">May be specifically involved in the processing, transport, and/or maturation of the MADH beta-subunit.</text>
</comment>
<feature type="domain" description="Methylamine utilisation protein MauE" evidence="9">
    <location>
        <begin position="18"/>
        <end position="138"/>
    </location>
</feature>
<comment type="caution">
    <text evidence="10">The sequence shown here is derived from an EMBL/GenBank/DDBJ whole genome shotgun (WGS) entry which is preliminary data.</text>
</comment>
<evidence type="ECO:0000256" key="4">
    <source>
        <dbReference type="ARBA" id="ARBA00019078"/>
    </source>
</evidence>
<dbReference type="GO" id="GO:0016020">
    <property type="term" value="C:membrane"/>
    <property type="evidence" value="ECO:0007669"/>
    <property type="project" value="UniProtKB-SubCell"/>
</dbReference>
<dbReference type="Pfam" id="PF07291">
    <property type="entry name" value="MauE"/>
    <property type="match status" value="1"/>
</dbReference>
<feature type="transmembrane region" description="Helical" evidence="8">
    <location>
        <begin position="125"/>
        <end position="146"/>
    </location>
</feature>
<keyword evidence="7 8" id="KW-0472">Membrane</keyword>
<evidence type="ECO:0000259" key="9">
    <source>
        <dbReference type="Pfam" id="PF07291"/>
    </source>
</evidence>
<sequence>MEQGEMMDSFDHAVAPVTAALLAGGVGVLLLAAGIAKLRDRDTFLGTLAAYRLLPDPLLGPAAWALGAVETVLGAMLLGGVSVRAAGYGAALLFVLFALSMAVNVMRGRTDLSCGCLPGLASARLSWGAVARTLLLAPPALLPGLAGLPAAALLRYQSLAAGACLLALGLAASHLLPAGAEEPSA</sequence>
<dbReference type="UniPathway" id="UPA00895"/>
<evidence type="ECO:0000256" key="7">
    <source>
        <dbReference type="ARBA" id="ARBA00023136"/>
    </source>
</evidence>
<organism evidence="10 11">
    <name type="scientific">Gluconacetobacter diazotrophicus</name>
    <name type="common">Acetobacter diazotrophicus</name>
    <dbReference type="NCBI Taxonomy" id="33996"/>
    <lineage>
        <taxon>Bacteria</taxon>
        <taxon>Pseudomonadati</taxon>
        <taxon>Pseudomonadota</taxon>
        <taxon>Alphaproteobacteria</taxon>
        <taxon>Acetobacterales</taxon>
        <taxon>Acetobacteraceae</taxon>
        <taxon>Gluconacetobacter</taxon>
    </lineage>
</organism>
<dbReference type="AlphaFoldDB" id="A0A7W4I659"/>
<protein>
    <recommendedName>
        <fullName evidence="4">Methylamine utilization protein MauE</fullName>
    </recommendedName>
</protein>
<evidence type="ECO:0000313" key="10">
    <source>
        <dbReference type="EMBL" id="MBB2156967.1"/>
    </source>
</evidence>
<evidence type="ECO:0000256" key="6">
    <source>
        <dbReference type="ARBA" id="ARBA00022989"/>
    </source>
</evidence>
<dbReference type="GO" id="GO:0030416">
    <property type="term" value="P:methylamine metabolic process"/>
    <property type="evidence" value="ECO:0007669"/>
    <property type="project" value="InterPro"/>
</dbReference>
<dbReference type="EMBL" id="JABEQG010000021">
    <property type="protein sequence ID" value="MBB2156967.1"/>
    <property type="molecule type" value="Genomic_DNA"/>
</dbReference>
<evidence type="ECO:0000256" key="5">
    <source>
        <dbReference type="ARBA" id="ARBA00022692"/>
    </source>
</evidence>
<evidence type="ECO:0000256" key="8">
    <source>
        <dbReference type="SAM" id="Phobius"/>
    </source>
</evidence>
<dbReference type="Proteomes" id="UP000550787">
    <property type="component" value="Unassembled WGS sequence"/>
</dbReference>
<feature type="transmembrane region" description="Helical" evidence="8">
    <location>
        <begin position="85"/>
        <end position="105"/>
    </location>
</feature>
<feature type="transmembrane region" description="Helical" evidence="8">
    <location>
        <begin position="58"/>
        <end position="78"/>
    </location>
</feature>
<feature type="transmembrane region" description="Helical" evidence="8">
    <location>
        <begin position="158"/>
        <end position="176"/>
    </location>
</feature>
<comment type="subcellular location">
    <subcellularLocation>
        <location evidence="2">Membrane</location>
        <topology evidence="2">Multi-pass membrane protein</topology>
    </subcellularLocation>
</comment>
<evidence type="ECO:0000313" key="11">
    <source>
        <dbReference type="Proteomes" id="UP000550787"/>
    </source>
</evidence>
<comment type="pathway">
    <text evidence="3">One-carbon metabolism; methylamine degradation.</text>
</comment>
<reference evidence="10 11" key="1">
    <citation type="submission" date="2020-04" db="EMBL/GenBank/DDBJ databases">
        <title>Description of novel Gluconacetobacter.</title>
        <authorList>
            <person name="Sombolestani A."/>
        </authorList>
    </citation>
    <scope>NUCLEOTIDE SEQUENCE [LARGE SCALE GENOMIC DNA]</scope>
    <source>
        <strain evidence="10 11">LMG 7603</strain>
    </source>
</reference>
<evidence type="ECO:0000256" key="2">
    <source>
        <dbReference type="ARBA" id="ARBA00004141"/>
    </source>
</evidence>
<keyword evidence="6 8" id="KW-1133">Transmembrane helix</keyword>
<dbReference type="InterPro" id="IPR009908">
    <property type="entry name" value="Methylamine_util_MauE"/>
</dbReference>
<feature type="transmembrane region" description="Helical" evidence="8">
    <location>
        <begin position="12"/>
        <end position="38"/>
    </location>
</feature>
<accession>A0A7W4I659</accession>
<evidence type="ECO:0000256" key="3">
    <source>
        <dbReference type="ARBA" id="ARBA00004856"/>
    </source>
</evidence>
<proteinExistence type="predicted"/>
<gene>
    <name evidence="10" type="ORF">HLH33_11705</name>
</gene>